<evidence type="ECO:0000256" key="1">
    <source>
        <dbReference type="SAM" id="Phobius"/>
    </source>
</evidence>
<evidence type="ECO:0000313" key="3">
    <source>
        <dbReference type="Proteomes" id="UP000007305"/>
    </source>
</evidence>
<dbReference type="AlphaFoldDB" id="A0A804NX64"/>
<protein>
    <submittedName>
        <fullName evidence="2">Uncharacterized protein</fullName>
    </submittedName>
</protein>
<reference evidence="3" key="1">
    <citation type="journal article" date="2009" name="Science">
        <title>The B73 maize genome: complexity, diversity, and dynamics.</title>
        <authorList>
            <person name="Schnable P.S."/>
            <person name="Ware D."/>
            <person name="Fulton R.S."/>
            <person name="Stein J.C."/>
            <person name="Wei F."/>
            <person name="Pasternak S."/>
            <person name="Liang C."/>
            <person name="Zhang J."/>
            <person name="Fulton L."/>
            <person name="Graves T.A."/>
            <person name="Minx P."/>
            <person name="Reily A.D."/>
            <person name="Courtney L."/>
            <person name="Kruchowski S.S."/>
            <person name="Tomlinson C."/>
            <person name="Strong C."/>
            <person name="Delehaunty K."/>
            <person name="Fronick C."/>
            <person name="Courtney B."/>
            <person name="Rock S.M."/>
            <person name="Belter E."/>
            <person name="Du F."/>
            <person name="Kim K."/>
            <person name="Abbott R.M."/>
            <person name="Cotton M."/>
            <person name="Levy A."/>
            <person name="Marchetto P."/>
            <person name="Ochoa K."/>
            <person name="Jackson S.M."/>
            <person name="Gillam B."/>
            <person name="Chen W."/>
            <person name="Yan L."/>
            <person name="Higginbotham J."/>
            <person name="Cardenas M."/>
            <person name="Waligorski J."/>
            <person name="Applebaum E."/>
            <person name="Phelps L."/>
            <person name="Falcone J."/>
            <person name="Kanchi K."/>
            <person name="Thane T."/>
            <person name="Scimone A."/>
            <person name="Thane N."/>
            <person name="Henke J."/>
            <person name="Wang T."/>
            <person name="Ruppert J."/>
            <person name="Shah N."/>
            <person name="Rotter K."/>
            <person name="Hodges J."/>
            <person name="Ingenthron E."/>
            <person name="Cordes M."/>
            <person name="Kohlberg S."/>
            <person name="Sgro J."/>
            <person name="Delgado B."/>
            <person name="Mead K."/>
            <person name="Chinwalla A."/>
            <person name="Leonard S."/>
            <person name="Crouse K."/>
            <person name="Collura K."/>
            <person name="Kudrna D."/>
            <person name="Currie J."/>
            <person name="He R."/>
            <person name="Angelova A."/>
            <person name="Rajasekar S."/>
            <person name="Mueller T."/>
            <person name="Lomeli R."/>
            <person name="Scara G."/>
            <person name="Ko A."/>
            <person name="Delaney K."/>
            <person name="Wissotski M."/>
            <person name="Lopez G."/>
            <person name="Campos D."/>
            <person name="Braidotti M."/>
            <person name="Ashley E."/>
            <person name="Golser W."/>
            <person name="Kim H."/>
            <person name="Lee S."/>
            <person name="Lin J."/>
            <person name="Dujmic Z."/>
            <person name="Kim W."/>
            <person name="Talag J."/>
            <person name="Zuccolo A."/>
            <person name="Fan C."/>
            <person name="Sebastian A."/>
            <person name="Kramer M."/>
            <person name="Spiegel L."/>
            <person name="Nascimento L."/>
            <person name="Zutavern T."/>
            <person name="Miller B."/>
            <person name="Ambroise C."/>
            <person name="Muller S."/>
            <person name="Spooner W."/>
            <person name="Narechania A."/>
            <person name="Ren L."/>
            <person name="Wei S."/>
            <person name="Kumari S."/>
            <person name="Faga B."/>
            <person name="Levy M.J."/>
            <person name="McMahan L."/>
            <person name="Van Buren P."/>
            <person name="Vaughn M.W."/>
            <person name="Ying K."/>
            <person name="Yeh C.-T."/>
            <person name="Emrich S.J."/>
            <person name="Jia Y."/>
            <person name="Kalyanaraman A."/>
            <person name="Hsia A.-P."/>
            <person name="Barbazuk W.B."/>
            <person name="Baucom R.S."/>
            <person name="Brutnell T.P."/>
            <person name="Carpita N.C."/>
            <person name="Chaparro C."/>
            <person name="Chia J.-M."/>
            <person name="Deragon J.-M."/>
            <person name="Estill J.C."/>
            <person name="Fu Y."/>
            <person name="Jeddeloh J.A."/>
            <person name="Han Y."/>
            <person name="Lee H."/>
            <person name="Li P."/>
            <person name="Lisch D.R."/>
            <person name="Liu S."/>
            <person name="Liu Z."/>
            <person name="Nagel D.H."/>
            <person name="McCann M.C."/>
            <person name="SanMiguel P."/>
            <person name="Myers A.M."/>
            <person name="Nettleton D."/>
            <person name="Nguyen J."/>
            <person name="Penning B.W."/>
            <person name="Ponnala L."/>
            <person name="Schneider K.L."/>
            <person name="Schwartz D.C."/>
            <person name="Sharma A."/>
            <person name="Soderlund C."/>
            <person name="Springer N.M."/>
            <person name="Sun Q."/>
            <person name="Wang H."/>
            <person name="Waterman M."/>
            <person name="Westerman R."/>
            <person name="Wolfgruber T.K."/>
            <person name="Yang L."/>
            <person name="Yu Y."/>
            <person name="Zhang L."/>
            <person name="Zhou S."/>
            <person name="Zhu Q."/>
            <person name="Bennetzen J.L."/>
            <person name="Dawe R.K."/>
            <person name="Jiang J."/>
            <person name="Jiang N."/>
            <person name="Presting G.G."/>
            <person name="Wessler S.R."/>
            <person name="Aluru S."/>
            <person name="Martienssen R.A."/>
            <person name="Clifton S.W."/>
            <person name="McCombie W.R."/>
            <person name="Wing R.A."/>
            <person name="Wilson R.K."/>
        </authorList>
    </citation>
    <scope>NUCLEOTIDE SEQUENCE [LARGE SCALE GENOMIC DNA]</scope>
    <source>
        <strain evidence="3">cv. B73</strain>
    </source>
</reference>
<dbReference type="Proteomes" id="UP000007305">
    <property type="component" value="Chromosome 4"/>
</dbReference>
<organism evidence="2 3">
    <name type="scientific">Zea mays</name>
    <name type="common">Maize</name>
    <dbReference type="NCBI Taxonomy" id="4577"/>
    <lineage>
        <taxon>Eukaryota</taxon>
        <taxon>Viridiplantae</taxon>
        <taxon>Streptophyta</taxon>
        <taxon>Embryophyta</taxon>
        <taxon>Tracheophyta</taxon>
        <taxon>Spermatophyta</taxon>
        <taxon>Magnoliopsida</taxon>
        <taxon>Liliopsida</taxon>
        <taxon>Poales</taxon>
        <taxon>Poaceae</taxon>
        <taxon>PACMAD clade</taxon>
        <taxon>Panicoideae</taxon>
        <taxon>Andropogonodae</taxon>
        <taxon>Andropogoneae</taxon>
        <taxon>Tripsacinae</taxon>
        <taxon>Zea</taxon>
    </lineage>
</organism>
<evidence type="ECO:0000313" key="2">
    <source>
        <dbReference type="EnsemblPlants" id="Zm00001eb192930_P001"/>
    </source>
</evidence>
<dbReference type="InParanoid" id="A0A804NX64"/>
<keyword evidence="3" id="KW-1185">Reference proteome</keyword>
<keyword evidence="1" id="KW-1133">Transmembrane helix</keyword>
<reference evidence="2" key="2">
    <citation type="submission" date="2019-07" db="EMBL/GenBank/DDBJ databases">
        <authorList>
            <person name="Seetharam A."/>
            <person name="Woodhouse M."/>
            <person name="Cannon E."/>
        </authorList>
    </citation>
    <scope>NUCLEOTIDE SEQUENCE [LARGE SCALE GENOMIC DNA]</scope>
    <source>
        <strain evidence="2">cv. B73</strain>
    </source>
</reference>
<proteinExistence type="predicted"/>
<keyword evidence="1" id="KW-0472">Membrane</keyword>
<feature type="transmembrane region" description="Helical" evidence="1">
    <location>
        <begin position="21"/>
        <end position="43"/>
    </location>
</feature>
<accession>A0A804NX64</accession>
<name>A0A804NX64_MAIZE</name>
<dbReference type="EnsemblPlants" id="Zm00001eb192930_T001">
    <property type="protein sequence ID" value="Zm00001eb192930_P001"/>
    <property type="gene ID" value="Zm00001eb192930"/>
</dbReference>
<reference evidence="2" key="3">
    <citation type="submission" date="2021-05" db="UniProtKB">
        <authorList>
            <consortium name="EnsemblPlants"/>
        </authorList>
    </citation>
    <scope>IDENTIFICATION</scope>
    <source>
        <strain evidence="2">cv. B73</strain>
    </source>
</reference>
<feature type="transmembrane region" description="Helical" evidence="1">
    <location>
        <begin position="49"/>
        <end position="70"/>
    </location>
</feature>
<keyword evidence="1" id="KW-0812">Transmembrane</keyword>
<dbReference type="Gramene" id="Zm00001eb192930_T001">
    <property type="protein sequence ID" value="Zm00001eb192930_P001"/>
    <property type="gene ID" value="Zm00001eb192930"/>
</dbReference>
<sequence length="113" mass="12664">MKCVVNFHVSAPFRNNRVANIVILYISNDSLLPLNNIILYYGATLPYSLPVNFSCCKGLIVLALVCGFWFQTLKLKQMGSIKLLSTPQSTSYIIRLTAFKGPTLYTLQPIISF</sequence>